<accession>A0ACC1TGT1</accession>
<keyword evidence="2" id="KW-1185">Reference proteome</keyword>
<organism evidence="1 2">
    <name type="scientific">Lentinula aff. lateritia</name>
    <dbReference type="NCBI Taxonomy" id="2804960"/>
    <lineage>
        <taxon>Eukaryota</taxon>
        <taxon>Fungi</taxon>
        <taxon>Dikarya</taxon>
        <taxon>Basidiomycota</taxon>
        <taxon>Agaricomycotina</taxon>
        <taxon>Agaricomycetes</taxon>
        <taxon>Agaricomycetidae</taxon>
        <taxon>Agaricales</taxon>
        <taxon>Marasmiineae</taxon>
        <taxon>Omphalotaceae</taxon>
        <taxon>Lentinula</taxon>
    </lineage>
</organism>
<sequence length="493" mass="56226">MIREWRHLRMLKHAGVGYKGMDQDVPGILAVKCAACPHPGINIPGDWASNREKIWLYKVFFALNANFRLICFNVSSEARDPGFNKGRAYFVDDPTLQYHLASFAGRWPAEKSDCSDHDAIKLVNRRGDHNLSTTGLALATCARHDTIHANSGVDLRLGEEYLLLDYSLLSAIQSFPNLPVTASYDIMCQFSKKLFSYNYAPGVGRTDGEGVEQNWAITNSLSGSTKKMGPGSRRDTLDDHFGDFNWRKMISLASHLHSKVVEAATVREEMVRAFHAASEGLWESTKKQWRQMVLAWEADPDKRMPNAYEHTIRKYTMNRTQLELAKEDADLIGNDTAAQAGLELEEQLRHLKFDMKTVTEGSTDLVRAKTTERSTSLHRRVEVFAELQALHMPITVILRQQLASSGQTHFVYDLPLLLPSQVFRLGSSCDLVLLDFEWRLHYAAAHDALEQMRKHLLECNWSIDWKRRYGHGVRDGTRSANDYYPHWQRSWAK</sequence>
<comment type="caution">
    <text evidence="1">The sequence shown here is derived from an EMBL/GenBank/DDBJ whole genome shotgun (WGS) entry which is preliminary data.</text>
</comment>
<gene>
    <name evidence="1" type="ORF">F5876DRAFT_71204</name>
</gene>
<reference evidence="1" key="1">
    <citation type="submission" date="2022-09" db="EMBL/GenBank/DDBJ databases">
        <title>A Global Phylogenomic Analysis of the Shiitake Genus Lentinula.</title>
        <authorList>
            <consortium name="DOE Joint Genome Institute"/>
            <person name="Sierra-Patev S."/>
            <person name="Min B."/>
            <person name="Naranjo-Ortiz M."/>
            <person name="Looney B."/>
            <person name="Konkel Z."/>
            <person name="Slot J.C."/>
            <person name="Sakamoto Y."/>
            <person name="Steenwyk J.L."/>
            <person name="Rokas A."/>
            <person name="Carro J."/>
            <person name="Camarero S."/>
            <person name="Ferreira P."/>
            <person name="Molpeceres G."/>
            <person name="Ruiz-Duenas F.J."/>
            <person name="Serrano A."/>
            <person name="Henrissat B."/>
            <person name="Drula E."/>
            <person name="Hughes K.W."/>
            <person name="Mata J.L."/>
            <person name="Ishikawa N.K."/>
            <person name="Vargas-Isla R."/>
            <person name="Ushijima S."/>
            <person name="Smith C.A."/>
            <person name="Ahrendt S."/>
            <person name="Andreopoulos W."/>
            <person name="He G."/>
            <person name="Labutti K."/>
            <person name="Lipzen A."/>
            <person name="Ng V."/>
            <person name="Riley R."/>
            <person name="Sandor L."/>
            <person name="Barry K."/>
            <person name="Martinez A.T."/>
            <person name="Xiao Y."/>
            <person name="Gibbons J.G."/>
            <person name="Terashima K."/>
            <person name="Grigoriev I.V."/>
            <person name="Hibbett D.S."/>
        </authorList>
    </citation>
    <scope>NUCLEOTIDE SEQUENCE</scope>
    <source>
        <strain evidence="1">TMI1499</strain>
    </source>
</reference>
<proteinExistence type="predicted"/>
<dbReference type="Proteomes" id="UP001163835">
    <property type="component" value="Unassembled WGS sequence"/>
</dbReference>
<dbReference type="EMBL" id="MU796870">
    <property type="protein sequence ID" value="KAJ3803744.1"/>
    <property type="molecule type" value="Genomic_DNA"/>
</dbReference>
<name>A0ACC1TGT1_9AGAR</name>
<evidence type="ECO:0000313" key="2">
    <source>
        <dbReference type="Proteomes" id="UP001163835"/>
    </source>
</evidence>
<evidence type="ECO:0000313" key="1">
    <source>
        <dbReference type="EMBL" id="KAJ3803744.1"/>
    </source>
</evidence>
<protein>
    <submittedName>
        <fullName evidence="1">Uncharacterized protein</fullName>
    </submittedName>
</protein>